<feature type="transmembrane region" description="Helical" evidence="1">
    <location>
        <begin position="69"/>
        <end position="92"/>
    </location>
</feature>
<proteinExistence type="predicted"/>
<reference evidence="4" key="1">
    <citation type="submission" date="2016-11" db="EMBL/GenBank/DDBJ databases">
        <authorList>
            <person name="Varghese N."/>
            <person name="Submissions S."/>
        </authorList>
    </citation>
    <scope>NUCLEOTIDE SEQUENCE [LARGE SCALE GENOMIC DNA]</scope>
    <source>
        <strain evidence="4">ALO Sharm</strain>
    </source>
</reference>
<keyword evidence="4" id="KW-1185">Reference proteome</keyword>
<accession>A0A1M6U2X4</accession>
<dbReference type="OrthoDB" id="9808192at2"/>
<dbReference type="InterPro" id="IPR007038">
    <property type="entry name" value="HupE_UreJ"/>
</dbReference>
<keyword evidence="1" id="KW-0472">Membrane</keyword>
<protein>
    <submittedName>
        <fullName evidence="3">Urease accessory protein</fullName>
    </submittedName>
</protein>
<evidence type="ECO:0000256" key="1">
    <source>
        <dbReference type="SAM" id="Phobius"/>
    </source>
</evidence>
<feature type="signal peptide" evidence="2">
    <location>
        <begin position="1"/>
        <end position="25"/>
    </location>
</feature>
<evidence type="ECO:0000313" key="3">
    <source>
        <dbReference type="EMBL" id="SHK63504.1"/>
    </source>
</evidence>
<evidence type="ECO:0000256" key="2">
    <source>
        <dbReference type="SAM" id="SignalP"/>
    </source>
</evidence>
<dbReference type="Proteomes" id="UP000184248">
    <property type="component" value="Unassembled WGS sequence"/>
</dbReference>
<feature type="transmembrane region" description="Helical" evidence="1">
    <location>
        <begin position="40"/>
        <end position="62"/>
    </location>
</feature>
<keyword evidence="1" id="KW-0812">Transmembrane</keyword>
<name>A0A1M6U2X4_9GAMM</name>
<organism evidence="3 4">
    <name type="scientific">Halomonas caseinilytica</name>
    <dbReference type="NCBI Taxonomy" id="438744"/>
    <lineage>
        <taxon>Bacteria</taxon>
        <taxon>Pseudomonadati</taxon>
        <taxon>Pseudomonadota</taxon>
        <taxon>Gammaproteobacteria</taxon>
        <taxon>Oceanospirillales</taxon>
        <taxon>Halomonadaceae</taxon>
        <taxon>Halomonas</taxon>
    </lineage>
</organism>
<feature type="transmembrane region" description="Helical" evidence="1">
    <location>
        <begin position="119"/>
        <end position="135"/>
    </location>
</feature>
<keyword evidence="1" id="KW-1133">Transmembrane helix</keyword>
<dbReference type="EMBL" id="FRAL01000004">
    <property type="protein sequence ID" value="SHK63504.1"/>
    <property type="molecule type" value="Genomic_DNA"/>
</dbReference>
<dbReference type="Pfam" id="PF04955">
    <property type="entry name" value="HupE_UreJ"/>
    <property type="match status" value="1"/>
</dbReference>
<dbReference type="RefSeq" id="WP_064700506.1">
    <property type="nucleotide sequence ID" value="NZ_BDEO01000011.1"/>
</dbReference>
<dbReference type="PIRSF" id="PIRSF016919">
    <property type="entry name" value="HupE_UreJ"/>
    <property type="match status" value="1"/>
</dbReference>
<sequence length="196" mass="19866">MPLLPHFRVWLAVPGLLLASGLAMAHPGHGAEHGGFMAGLTHPLLGPDHLLAMVAIGLWSLGQPLRPRLAIPLLAVGGMIIGAGLAVAGISLPGVESAIALSVLLAGILVATLARLPSLVGGLLVVGFMLFHGYAHGTEMPHGASLVTYLAGFSLATLAITLAARLAGGWLQARQSRPLRVVGAVIAAIGAFFALS</sequence>
<dbReference type="AlphaFoldDB" id="A0A1M6U2X4"/>
<evidence type="ECO:0000313" key="4">
    <source>
        <dbReference type="Proteomes" id="UP000184248"/>
    </source>
</evidence>
<gene>
    <name evidence="3" type="ORF">SAMN05192556_104126</name>
</gene>
<feature type="transmembrane region" description="Helical" evidence="1">
    <location>
        <begin position="179"/>
        <end position="195"/>
    </location>
</feature>
<feature type="transmembrane region" description="Helical" evidence="1">
    <location>
        <begin position="147"/>
        <end position="167"/>
    </location>
</feature>
<keyword evidence="2" id="KW-0732">Signal</keyword>
<feature type="chain" id="PRO_5009921255" evidence="2">
    <location>
        <begin position="26"/>
        <end position="196"/>
    </location>
</feature>